<dbReference type="PROSITE" id="PS50893">
    <property type="entry name" value="ABC_TRANSPORTER_2"/>
    <property type="match status" value="1"/>
</dbReference>
<dbReference type="PANTHER" id="PTHR42788">
    <property type="entry name" value="TAURINE IMPORT ATP-BINDING PROTEIN-RELATED"/>
    <property type="match status" value="1"/>
</dbReference>
<gene>
    <name evidence="5" type="ORF">FGF66_00455</name>
</gene>
<proteinExistence type="predicted"/>
<dbReference type="AlphaFoldDB" id="A0A5C4SAZ2"/>
<evidence type="ECO:0000256" key="1">
    <source>
        <dbReference type="ARBA" id="ARBA00022448"/>
    </source>
</evidence>
<name>A0A5C4SAZ2_CHLTI</name>
<dbReference type="SUPFAM" id="SSF52540">
    <property type="entry name" value="P-loop containing nucleoside triphosphate hydrolases"/>
    <property type="match status" value="1"/>
</dbReference>
<dbReference type="GO" id="GO:0005524">
    <property type="term" value="F:ATP binding"/>
    <property type="evidence" value="ECO:0007669"/>
    <property type="project" value="UniProtKB-KW"/>
</dbReference>
<dbReference type="OrthoDB" id="9782239at2"/>
<evidence type="ECO:0000256" key="3">
    <source>
        <dbReference type="ARBA" id="ARBA00022840"/>
    </source>
</evidence>
<dbReference type="PANTHER" id="PTHR42788:SF13">
    <property type="entry name" value="ALIPHATIC SULFONATES IMPORT ATP-BINDING PROTEIN SSUB"/>
    <property type="match status" value="1"/>
</dbReference>
<dbReference type="GO" id="GO:0016887">
    <property type="term" value="F:ATP hydrolysis activity"/>
    <property type="evidence" value="ECO:0007669"/>
    <property type="project" value="InterPro"/>
</dbReference>
<dbReference type="InterPro" id="IPR050166">
    <property type="entry name" value="ABC_transporter_ATP-bind"/>
</dbReference>
<keyword evidence="1" id="KW-0813">Transport</keyword>
<dbReference type="PROSITE" id="PS00211">
    <property type="entry name" value="ABC_TRANSPORTER_1"/>
    <property type="match status" value="1"/>
</dbReference>
<dbReference type="InterPro" id="IPR027417">
    <property type="entry name" value="P-loop_NTPase"/>
</dbReference>
<dbReference type="EMBL" id="VDCH01000001">
    <property type="protein sequence ID" value="TNJ40442.1"/>
    <property type="molecule type" value="Genomic_DNA"/>
</dbReference>
<dbReference type="Pfam" id="PF00005">
    <property type="entry name" value="ABC_tran"/>
    <property type="match status" value="1"/>
</dbReference>
<dbReference type="Proteomes" id="UP000308271">
    <property type="component" value="Unassembled WGS sequence"/>
</dbReference>
<organism evidence="5 6">
    <name type="scientific">Chlorobaculum thiosulfatiphilum</name>
    <name type="common">Chlorobium limicola f.sp. thiosulfatophilum</name>
    <dbReference type="NCBI Taxonomy" id="115852"/>
    <lineage>
        <taxon>Bacteria</taxon>
        <taxon>Pseudomonadati</taxon>
        <taxon>Chlorobiota</taxon>
        <taxon>Chlorobiia</taxon>
        <taxon>Chlorobiales</taxon>
        <taxon>Chlorobiaceae</taxon>
        <taxon>Chlorobaculum</taxon>
    </lineage>
</organism>
<dbReference type="CDD" id="cd03293">
    <property type="entry name" value="ABC_NrtD_SsuB_transporters"/>
    <property type="match status" value="1"/>
</dbReference>
<dbReference type="InterPro" id="IPR003439">
    <property type="entry name" value="ABC_transporter-like_ATP-bd"/>
</dbReference>
<evidence type="ECO:0000259" key="4">
    <source>
        <dbReference type="PROSITE" id="PS50893"/>
    </source>
</evidence>
<feature type="domain" description="ABC transporter" evidence="4">
    <location>
        <begin position="1"/>
        <end position="218"/>
    </location>
</feature>
<reference evidence="5 6" key="1">
    <citation type="submission" date="2019-05" db="EMBL/GenBank/DDBJ databases">
        <title>Draft Whole-Genome sequence of the green sulfur bacterium Chlorobaculum thiosulfatiphilum DSM 249.</title>
        <authorList>
            <person name="Meyer T.E."/>
            <person name="Kyndt J.A."/>
        </authorList>
    </citation>
    <scope>NUCLEOTIDE SEQUENCE [LARGE SCALE GENOMIC DNA]</scope>
    <source>
        <strain evidence="5 6">DSM 249</strain>
    </source>
</reference>
<evidence type="ECO:0000313" key="6">
    <source>
        <dbReference type="Proteomes" id="UP000308271"/>
    </source>
</evidence>
<keyword evidence="3 5" id="KW-0067">ATP-binding</keyword>
<protein>
    <submittedName>
        <fullName evidence="5">ABC transporter ATP-binding protein</fullName>
    </submittedName>
</protein>
<accession>A0A5C4SAZ2</accession>
<dbReference type="Gene3D" id="3.40.50.300">
    <property type="entry name" value="P-loop containing nucleotide triphosphate hydrolases"/>
    <property type="match status" value="1"/>
</dbReference>
<sequence>MQVLRDCTFEVMKNEFLVIVGPTGCGKSTLLNLIAGLDFPTSGSILLDGEPVTGPGADRGMIFQEYALLPWRTVLKNVELGFEFQNREMDAGQRKAEAMRYLDMVGLGYAANKHPVELSGGMKRRASLAMILAIRPKILLMDGAFNALDSKTKMTMHQEITNIWASEKNTVVFVTSDLDEAVKLSDRIIVLGRNGEIDAVLRNELPRPRLGSAARDPEFHHRFVAFRETVMNVIKQDAGLRTCRVA</sequence>
<dbReference type="InterPro" id="IPR017871">
    <property type="entry name" value="ABC_transporter-like_CS"/>
</dbReference>
<dbReference type="SMART" id="SM00382">
    <property type="entry name" value="AAA"/>
    <property type="match status" value="1"/>
</dbReference>
<dbReference type="InterPro" id="IPR003593">
    <property type="entry name" value="AAA+_ATPase"/>
</dbReference>
<keyword evidence="2" id="KW-0547">Nucleotide-binding</keyword>
<evidence type="ECO:0000256" key="2">
    <source>
        <dbReference type="ARBA" id="ARBA00022741"/>
    </source>
</evidence>
<comment type="caution">
    <text evidence="5">The sequence shown here is derived from an EMBL/GenBank/DDBJ whole genome shotgun (WGS) entry which is preliminary data.</text>
</comment>
<keyword evidence="6" id="KW-1185">Reference proteome</keyword>
<evidence type="ECO:0000313" key="5">
    <source>
        <dbReference type="EMBL" id="TNJ40442.1"/>
    </source>
</evidence>